<name>A0A1W0X7R0_HYPEX</name>
<feature type="transmembrane region" description="Helical" evidence="1">
    <location>
        <begin position="242"/>
        <end position="265"/>
    </location>
</feature>
<dbReference type="EMBL" id="MTYJ01000011">
    <property type="protein sequence ID" value="OQV23565.1"/>
    <property type="molecule type" value="Genomic_DNA"/>
</dbReference>
<evidence type="ECO:0000313" key="2">
    <source>
        <dbReference type="EMBL" id="OQV23565.1"/>
    </source>
</evidence>
<feature type="transmembrane region" description="Helical" evidence="1">
    <location>
        <begin position="26"/>
        <end position="44"/>
    </location>
</feature>
<comment type="caution">
    <text evidence="2">The sequence shown here is derived from an EMBL/GenBank/DDBJ whole genome shotgun (WGS) entry which is preliminary data.</text>
</comment>
<keyword evidence="3" id="KW-1185">Reference proteome</keyword>
<reference evidence="3" key="1">
    <citation type="submission" date="2017-01" db="EMBL/GenBank/DDBJ databases">
        <title>Comparative genomics of anhydrobiosis in the tardigrade Hypsibius dujardini.</title>
        <authorList>
            <person name="Yoshida Y."/>
            <person name="Koutsovoulos G."/>
            <person name="Laetsch D."/>
            <person name="Stevens L."/>
            <person name="Kumar S."/>
            <person name="Horikawa D."/>
            <person name="Ishino K."/>
            <person name="Komine S."/>
            <person name="Tomita M."/>
            <person name="Blaxter M."/>
            <person name="Arakawa K."/>
        </authorList>
    </citation>
    <scope>NUCLEOTIDE SEQUENCE [LARGE SCALE GENOMIC DNA]</scope>
    <source>
        <strain evidence="3">Z151</strain>
    </source>
</reference>
<keyword evidence="1" id="KW-0472">Membrane</keyword>
<protein>
    <submittedName>
        <fullName evidence="2">Uncharacterized protein</fullName>
    </submittedName>
</protein>
<sequence>MAAFVPDKKYTVMASSQPIQSVTVQYWLPLITTAITFVCLLPVYRCTFMDNYVHVGSQRQDKSFWRMLLLFAVLTSIAVKYNVRLAKFIEVLLGRSILAPSTVIKTATASHLACFLRSIPIAIYYRLHSDPDNVVECAPADDSCIDIIQSPAFHLCIMFPLAHTALAAVNLAYKCLPLFPHINDHLEEPAFSVSGQEQVRDGSFWMLKKTVIHLIRECVVGCLILMLSWFDARTTDLVPVVGVRSAAFEAFLLASYLLYFLWFLARTSLTHWRILFTSDSGVWIVELVKNEW</sequence>
<keyword evidence="1" id="KW-1133">Transmembrane helix</keyword>
<dbReference type="AlphaFoldDB" id="A0A1W0X7R0"/>
<accession>A0A1W0X7R0</accession>
<evidence type="ECO:0000313" key="3">
    <source>
        <dbReference type="Proteomes" id="UP000192578"/>
    </source>
</evidence>
<keyword evidence="1" id="KW-0812">Transmembrane</keyword>
<organism evidence="2 3">
    <name type="scientific">Hypsibius exemplaris</name>
    <name type="common">Freshwater tardigrade</name>
    <dbReference type="NCBI Taxonomy" id="2072580"/>
    <lineage>
        <taxon>Eukaryota</taxon>
        <taxon>Metazoa</taxon>
        <taxon>Ecdysozoa</taxon>
        <taxon>Tardigrada</taxon>
        <taxon>Eutardigrada</taxon>
        <taxon>Parachela</taxon>
        <taxon>Hypsibioidea</taxon>
        <taxon>Hypsibiidae</taxon>
        <taxon>Hypsibius</taxon>
    </lineage>
</organism>
<gene>
    <name evidence="2" type="ORF">BV898_02684</name>
</gene>
<feature type="transmembrane region" description="Helical" evidence="1">
    <location>
        <begin position="210"/>
        <end position="230"/>
    </location>
</feature>
<evidence type="ECO:0000256" key="1">
    <source>
        <dbReference type="SAM" id="Phobius"/>
    </source>
</evidence>
<feature type="transmembrane region" description="Helical" evidence="1">
    <location>
        <begin position="64"/>
        <end position="83"/>
    </location>
</feature>
<dbReference type="Proteomes" id="UP000192578">
    <property type="component" value="Unassembled WGS sequence"/>
</dbReference>
<proteinExistence type="predicted"/>